<feature type="domain" description="MADF" evidence="1">
    <location>
        <begin position="11"/>
        <end position="57"/>
    </location>
</feature>
<reference evidence="2 3" key="1">
    <citation type="submission" date="2019-08" db="EMBL/GenBank/DDBJ databases">
        <title>Whole genome of Aphis craccivora.</title>
        <authorList>
            <person name="Voronova N.V."/>
            <person name="Shulinski R.S."/>
            <person name="Bandarenka Y.V."/>
            <person name="Zhorov D.G."/>
            <person name="Warner D."/>
        </authorList>
    </citation>
    <scope>NUCLEOTIDE SEQUENCE [LARGE SCALE GENOMIC DNA]</scope>
    <source>
        <strain evidence="2">180601</strain>
        <tissue evidence="2">Whole Body</tissue>
    </source>
</reference>
<dbReference type="Proteomes" id="UP000478052">
    <property type="component" value="Unassembled WGS sequence"/>
</dbReference>
<dbReference type="EMBL" id="VUJU01006346">
    <property type="protein sequence ID" value="KAF0748784.1"/>
    <property type="molecule type" value="Genomic_DNA"/>
</dbReference>
<dbReference type="InterPro" id="IPR006578">
    <property type="entry name" value="MADF-dom"/>
</dbReference>
<name>A0A6G0Y3P6_APHCR</name>
<accession>A0A6G0Y3P6</accession>
<evidence type="ECO:0000259" key="1">
    <source>
        <dbReference type="Pfam" id="PF10545"/>
    </source>
</evidence>
<evidence type="ECO:0000313" key="2">
    <source>
        <dbReference type="EMBL" id="KAF0748784.1"/>
    </source>
</evidence>
<sequence length="57" mass="6927">MKWANNEVLEFLKLYEPQSQFWNPRHIDHKNLSTVHDAWKEIESNFSIKTNITKIKK</sequence>
<gene>
    <name evidence="2" type="ORF">FWK35_00026396</name>
</gene>
<dbReference type="AlphaFoldDB" id="A0A6G0Y3P6"/>
<organism evidence="2 3">
    <name type="scientific">Aphis craccivora</name>
    <name type="common">Cowpea aphid</name>
    <dbReference type="NCBI Taxonomy" id="307492"/>
    <lineage>
        <taxon>Eukaryota</taxon>
        <taxon>Metazoa</taxon>
        <taxon>Ecdysozoa</taxon>
        <taxon>Arthropoda</taxon>
        <taxon>Hexapoda</taxon>
        <taxon>Insecta</taxon>
        <taxon>Pterygota</taxon>
        <taxon>Neoptera</taxon>
        <taxon>Paraneoptera</taxon>
        <taxon>Hemiptera</taxon>
        <taxon>Sternorrhyncha</taxon>
        <taxon>Aphidomorpha</taxon>
        <taxon>Aphidoidea</taxon>
        <taxon>Aphididae</taxon>
        <taxon>Aphidini</taxon>
        <taxon>Aphis</taxon>
        <taxon>Aphis</taxon>
    </lineage>
</organism>
<evidence type="ECO:0000313" key="3">
    <source>
        <dbReference type="Proteomes" id="UP000478052"/>
    </source>
</evidence>
<dbReference type="OrthoDB" id="6628055at2759"/>
<proteinExistence type="predicted"/>
<keyword evidence="3" id="KW-1185">Reference proteome</keyword>
<dbReference type="Pfam" id="PF10545">
    <property type="entry name" value="MADF_DNA_bdg"/>
    <property type="match status" value="1"/>
</dbReference>
<protein>
    <submittedName>
        <fullName evidence="2">MADF domain-containing protein</fullName>
    </submittedName>
</protein>
<comment type="caution">
    <text evidence="2">The sequence shown here is derived from an EMBL/GenBank/DDBJ whole genome shotgun (WGS) entry which is preliminary data.</text>
</comment>